<dbReference type="SUPFAM" id="SSF53271">
    <property type="entry name" value="PRTase-like"/>
    <property type="match status" value="1"/>
</dbReference>
<dbReference type="Gene3D" id="3.40.50.2020">
    <property type="match status" value="1"/>
</dbReference>
<proteinExistence type="predicted"/>
<reference evidence="2" key="1">
    <citation type="submission" date="2023-03" db="EMBL/GenBank/DDBJ databases">
        <title>Andean soil-derived lignocellulolytic bacterial consortium as a source of novel taxa and putative plastic-active enzymes.</title>
        <authorList>
            <person name="Diaz-Garcia L."/>
            <person name="Chuvochina M."/>
            <person name="Feuerriegel G."/>
            <person name="Bunk B."/>
            <person name="Sproer C."/>
            <person name="Streit W.R."/>
            <person name="Rodriguez L.M."/>
            <person name="Overmann J."/>
            <person name="Jimenez D.J."/>
        </authorList>
    </citation>
    <scope>NUCLEOTIDE SEQUENCE</scope>
    <source>
        <strain evidence="2">MAG 3858</strain>
    </source>
</reference>
<sequence length="214" mass="23641">MGTQHFFEDRGQAGRFLADELLSYKDEPGIILAIPRGGIPIAYEVAKKLNFPVEILLIKKIGHPLNKEYAIGTASLNDYYIIPVLDVSSAYIKNELKSIRTTLEHMQDLFLGSKQPTDLKGKTVILIDDGMATGHTILGTVNIIKKSNPGKIIVAIPVASIDAVEKLSKKVDKVVALIVPEEFGAVGAFYENFDQVSENDVQVYLNKLRVCHLY</sequence>
<dbReference type="InterPro" id="IPR000836">
    <property type="entry name" value="PRTase_dom"/>
</dbReference>
<protein>
    <submittedName>
        <fullName evidence="2">Phosphoribosyltransferase family protein</fullName>
    </submittedName>
</protein>
<dbReference type="Gene3D" id="3.30.1310.20">
    <property type="entry name" value="PRTase-like"/>
    <property type="match status" value="1"/>
</dbReference>
<feature type="domain" description="Phosphoribosyltransferase" evidence="1">
    <location>
        <begin position="14"/>
        <end position="178"/>
    </location>
</feature>
<dbReference type="Pfam" id="PF00156">
    <property type="entry name" value="Pribosyltran"/>
    <property type="match status" value="1"/>
</dbReference>
<evidence type="ECO:0000313" key="3">
    <source>
        <dbReference type="Proteomes" id="UP001214530"/>
    </source>
</evidence>
<keyword evidence="2" id="KW-0808">Transferase</keyword>
<gene>
    <name evidence="2" type="ORF">P0Y49_07835</name>
</gene>
<dbReference type="Proteomes" id="UP001214530">
    <property type="component" value="Chromosome"/>
</dbReference>
<dbReference type="AlphaFoldDB" id="A0AAJ6BA99"/>
<name>A0AAJ6BA99_9SPHI</name>
<organism evidence="2 3">
    <name type="scientific">Candidatus Pedobacter colombiensis</name>
    <dbReference type="NCBI Taxonomy" id="3121371"/>
    <lineage>
        <taxon>Bacteria</taxon>
        <taxon>Pseudomonadati</taxon>
        <taxon>Bacteroidota</taxon>
        <taxon>Sphingobacteriia</taxon>
        <taxon>Sphingobacteriales</taxon>
        <taxon>Sphingobacteriaceae</taxon>
        <taxon>Pedobacter</taxon>
    </lineage>
</organism>
<dbReference type="CDD" id="cd06223">
    <property type="entry name" value="PRTases_typeI"/>
    <property type="match status" value="1"/>
</dbReference>
<keyword evidence="2" id="KW-0328">Glycosyltransferase</keyword>
<accession>A0AAJ6BA99</accession>
<evidence type="ECO:0000259" key="1">
    <source>
        <dbReference type="Pfam" id="PF00156"/>
    </source>
</evidence>
<dbReference type="InterPro" id="IPR029057">
    <property type="entry name" value="PRTase-like"/>
</dbReference>
<evidence type="ECO:0000313" key="2">
    <source>
        <dbReference type="EMBL" id="WEK21048.1"/>
    </source>
</evidence>
<dbReference type="EMBL" id="CP119313">
    <property type="protein sequence ID" value="WEK21048.1"/>
    <property type="molecule type" value="Genomic_DNA"/>
</dbReference>
<dbReference type="GO" id="GO:0016757">
    <property type="term" value="F:glycosyltransferase activity"/>
    <property type="evidence" value="ECO:0007669"/>
    <property type="project" value="UniProtKB-KW"/>
</dbReference>